<dbReference type="Pfam" id="PF00664">
    <property type="entry name" value="ABC_membrane"/>
    <property type="match status" value="1"/>
</dbReference>
<comment type="caution">
    <text evidence="16">The sequence shown here is derived from an EMBL/GenBank/DDBJ whole genome shotgun (WGS) entry which is preliminary data.</text>
</comment>
<dbReference type="Pfam" id="PF03412">
    <property type="entry name" value="Peptidase_C39"/>
    <property type="match status" value="1"/>
</dbReference>
<dbReference type="InterPro" id="IPR027417">
    <property type="entry name" value="P-loop_NTPase"/>
</dbReference>
<proteinExistence type="inferred from homology"/>
<evidence type="ECO:0000259" key="13">
    <source>
        <dbReference type="PROSITE" id="PS50893"/>
    </source>
</evidence>
<evidence type="ECO:0000313" key="17">
    <source>
        <dbReference type="Proteomes" id="UP000297948"/>
    </source>
</evidence>
<dbReference type="Pfam" id="PF00005">
    <property type="entry name" value="ABC_tran"/>
    <property type="match status" value="1"/>
</dbReference>
<dbReference type="GO" id="GO:0005886">
    <property type="term" value="C:plasma membrane"/>
    <property type="evidence" value="ECO:0007669"/>
    <property type="project" value="UniProtKB-SubCell"/>
</dbReference>
<feature type="transmembrane region" description="Helical" evidence="12">
    <location>
        <begin position="169"/>
        <end position="188"/>
    </location>
</feature>
<evidence type="ECO:0000256" key="7">
    <source>
        <dbReference type="ARBA" id="ARBA00022807"/>
    </source>
</evidence>
<dbReference type="NCBIfam" id="TIGR03796">
    <property type="entry name" value="NHLM_micro_ABC1"/>
    <property type="match status" value="1"/>
</dbReference>
<dbReference type="InterPro" id="IPR011527">
    <property type="entry name" value="ABC1_TM_dom"/>
</dbReference>
<dbReference type="InterPro" id="IPR005074">
    <property type="entry name" value="Peptidase_C39"/>
</dbReference>
<dbReference type="InterPro" id="IPR036640">
    <property type="entry name" value="ABC1_TM_sf"/>
</dbReference>
<keyword evidence="3" id="KW-1003">Cell membrane</keyword>
<evidence type="ECO:0000256" key="10">
    <source>
        <dbReference type="ARBA" id="ARBA00023136"/>
    </source>
</evidence>
<keyword evidence="5" id="KW-0547">Nucleotide-binding</keyword>
<gene>
    <name evidence="16" type="ORF">E4099_13030</name>
</gene>
<feature type="transmembrane region" description="Helical" evidence="12">
    <location>
        <begin position="393"/>
        <end position="415"/>
    </location>
</feature>
<dbReference type="SUPFAM" id="SSF90123">
    <property type="entry name" value="ABC transporter transmembrane region"/>
    <property type="match status" value="1"/>
</dbReference>
<dbReference type="FunFam" id="3.40.50.300:FF:000299">
    <property type="entry name" value="ABC transporter ATP-binding protein/permease"/>
    <property type="match status" value="1"/>
</dbReference>
<evidence type="ECO:0000256" key="3">
    <source>
        <dbReference type="ARBA" id="ARBA00022475"/>
    </source>
</evidence>
<name>A0A4Z0H921_9ACTN</name>
<evidence type="ECO:0000256" key="6">
    <source>
        <dbReference type="ARBA" id="ARBA00022801"/>
    </source>
</evidence>
<keyword evidence="8" id="KW-0067">ATP-binding</keyword>
<feature type="domain" description="ABC transporter" evidence="13">
    <location>
        <begin position="487"/>
        <end position="720"/>
    </location>
</feature>
<dbReference type="GO" id="GO:0006508">
    <property type="term" value="P:proteolysis"/>
    <property type="evidence" value="ECO:0007669"/>
    <property type="project" value="InterPro"/>
</dbReference>
<keyword evidence="4 12" id="KW-0812">Transmembrane</keyword>
<dbReference type="OrthoDB" id="9806127at2"/>
<keyword evidence="7" id="KW-0645">Protease</keyword>
<dbReference type="PROSITE" id="PS00211">
    <property type="entry name" value="ABC_TRANSPORTER_1"/>
    <property type="match status" value="1"/>
</dbReference>
<reference evidence="16 17" key="1">
    <citation type="submission" date="2019-03" db="EMBL/GenBank/DDBJ databases">
        <authorList>
            <person name="Gonzalez-Pimentel J.L."/>
        </authorList>
    </citation>
    <scope>NUCLEOTIDE SEQUENCE [LARGE SCALE GENOMIC DNA]</scope>
    <source>
        <strain evidence="16 17">JCM 31289</strain>
    </source>
</reference>
<evidence type="ECO:0000256" key="5">
    <source>
        <dbReference type="ARBA" id="ARBA00022741"/>
    </source>
</evidence>
<keyword evidence="7" id="KW-0788">Thiol protease</keyword>
<feature type="transmembrane region" description="Helical" evidence="12">
    <location>
        <begin position="307"/>
        <end position="328"/>
    </location>
</feature>
<evidence type="ECO:0000256" key="12">
    <source>
        <dbReference type="SAM" id="Phobius"/>
    </source>
</evidence>
<evidence type="ECO:0000259" key="15">
    <source>
        <dbReference type="PROSITE" id="PS50990"/>
    </source>
</evidence>
<dbReference type="Gene3D" id="3.40.50.300">
    <property type="entry name" value="P-loop containing nucleotide triphosphate hydrolases"/>
    <property type="match status" value="1"/>
</dbReference>
<evidence type="ECO:0000259" key="14">
    <source>
        <dbReference type="PROSITE" id="PS50929"/>
    </source>
</evidence>
<comment type="similarity">
    <text evidence="11">Belongs to the ABC transporter superfamily. Lipid exporter (TC 3.A.1.106) family.</text>
</comment>
<dbReference type="RefSeq" id="WP_135339184.1">
    <property type="nucleotide sequence ID" value="NZ_JBHLTX010000013.1"/>
</dbReference>
<dbReference type="InterPro" id="IPR003439">
    <property type="entry name" value="ABC_transporter-like_ATP-bd"/>
</dbReference>
<evidence type="ECO:0000256" key="2">
    <source>
        <dbReference type="ARBA" id="ARBA00022448"/>
    </source>
</evidence>
<organism evidence="16 17">
    <name type="scientific">Streptomyces palmae</name>
    <dbReference type="NCBI Taxonomy" id="1701085"/>
    <lineage>
        <taxon>Bacteria</taxon>
        <taxon>Bacillati</taxon>
        <taxon>Actinomycetota</taxon>
        <taxon>Actinomycetes</taxon>
        <taxon>Kitasatosporales</taxon>
        <taxon>Streptomycetaceae</taxon>
        <taxon>Streptomyces</taxon>
    </lineage>
</organism>
<dbReference type="PROSITE" id="PS50929">
    <property type="entry name" value="ABC_TM1F"/>
    <property type="match status" value="1"/>
</dbReference>
<accession>A0A4Z0H921</accession>
<evidence type="ECO:0000256" key="9">
    <source>
        <dbReference type="ARBA" id="ARBA00022989"/>
    </source>
</evidence>
<dbReference type="InterPro" id="IPR017871">
    <property type="entry name" value="ABC_transporter-like_CS"/>
</dbReference>
<dbReference type="GO" id="GO:0005524">
    <property type="term" value="F:ATP binding"/>
    <property type="evidence" value="ECO:0007669"/>
    <property type="project" value="UniProtKB-KW"/>
</dbReference>
<evidence type="ECO:0000256" key="11">
    <source>
        <dbReference type="ARBA" id="ARBA00061644"/>
    </source>
</evidence>
<keyword evidence="2" id="KW-0813">Transport</keyword>
<feature type="domain" description="Peptidase C39" evidence="15">
    <location>
        <begin position="18"/>
        <end position="141"/>
    </location>
</feature>
<feature type="transmembrane region" description="Helical" evidence="12">
    <location>
        <begin position="277"/>
        <end position="301"/>
    </location>
</feature>
<sequence length="721" mass="76151">MPVGRPRHRRVRTPGIQQMEATECGAASLGIVLAHHGRYVPLEELRAACGVSRDGARASSLLKAARGYGLTAQGLRMEPDRLAATAAPVVLFWEFNHFLVYEGCGRRFGRQLVHLNDPARGHRTVTAAEFDEGFTGLVLTMRPGPGFRPGGRRPGPFAGLAARLRGSRALLALGALCALLLTVTGTALPVFHRAFVDTALSGDGRVPPLFFAAMAGSVLAGIALTALRQSFLLRVRLVSATVNSARFLRHVLRVPLAFLAQRSAADLSRRMASHEELALTLSTDLSGVVINGLAVVVYAVLMCAYSTWLAVLTIGLSLVNVAAVRLVARARADRVSRLATEETLLFAHSLHTLGSIETVKATGAEAPSFRRWAGRLAKVVSGRQQADAPSARLMALAPVVTGVTGSLILLIGGLQAAAGQVTIGLLVAFQVLATAFSGPVAQLTAASGRVQDFTVRLARLRDVENSPARTPTALAPGEPPRRLDGRLAVEGLTFGYDPTAPPLLRDVSFSVGPGQQVALVGASGSGKSTVAGLVAGLHRPWQGTVTLDGVDRERTAAAVLAASVAFVDQDIVLFEGTVRDNITLWDPGISDEEVVAALRDAAVYDVVSAREGGIHAAVAEAGRNFSGGERQRLEIARALVRDPRLLVLDEATSALDAETEAAVTDAVRRRGCAIVVVAHRLSTVRLSEEILVLRQGRIHERGTHTDLLAANGLYAHLVKAG</sequence>
<comment type="subcellular location">
    <subcellularLocation>
        <location evidence="1">Cell membrane</location>
        <topology evidence="1">Multi-pass membrane protein</topology>
    </subcellularLocation>
</comment>
<dbReference type="PANTHER" id="PTHR43394">
    <property type="entry name" value="ATP-DEPENDENT PERMEASE MDL1, MITOCHONDRIAL"/>
    <property type="match status" value="1"/>
</dbReference>
<dbReference type="InterPro" id="IPR022514">
    <property type="entry name" value="NHPM_micro_ABC1"/>
</dbReference>
<dbReference type="Gene3D" id="1.20.1560.10">
    <property type="entry name" value="ABC transporter type 1, transmembrane domain"/>
    <property type="match status" value="1"/>
</dbReference>
<evidence type="ECO:0000256" key="8">
    <source>
        <dbReference type="ARBA" id="ARBA00022840"/>
    </source>
</evidence>
<dbReference type="GO" id="GO:0016887">
    <property type="term" value="F:ATP hydrolysis activity"/>
    <property type="evidence" value="ECO:0007669"/>
    <property type="project" value="InterPro"/>
</dbReference>
<dbReference type="InterPro" id="IPR039421">
    <property type="entry name" value="Type_1_exporter"/>
</dbReference>
<dbReference type="EMBL" id="SRID01000096">
    <property type="protein sequence ID" value="TGB10109.1"/>
    <property type="molecule type" value="Genomic_DNA"/>
</dbReference>
<evidence type="ECO:0000256" key="1">
    <source>
        <dbReference type="ARBA" id="ARBA00004651"/>
    </source>
</evidence>
<evidence type="ECO:0000313" key="16">
    <source>
        <dbReference type="EMBL" id="TGB10109.1"/>
    </source>
</evidence>
<dbReference type="Proteomes" id="UP000297948">
    <property type="component" value="Unassembled WGS sequence"/>
</dbReference>
<keyword evidence="17" id="KW-1185">Reference proteome</keyword>
<dbReference type="PROSITE" id="PS50990">
    <property type="entry name" value="PEPTIDASE_C39"/>
    <property type="match status" value="1"/>
</dbReference>
<dbReference type="SUPFAM" id="SSF52540">
    <property type="entry name" value="P-loop containing nucleoside triphosphate hydrolases"/>
    <property type="match status" value="1"/>
</dbReference>
<dbReference type="GO" id="GO:0008234">
    <property type="term" value="F:cysteine-type peptidase activity"/>
    <property type="evidence" value="ECO:0007669"/>
    <property type="project" value="UniProtKB-KW"/>
</dbReference>
<keyword evidence="6" id="KW-0378">Hydrolase</keyword>
<dbReference type="PROSITE" id="PS50893">
    <property type="entry name" value="ABC_TRANSPORTER_2"/>
    <property type="match status" value="1"/>
</dbReference>
<dbReference type="InterPro" id="IPR003593">
    <property type="entry name" value="AAA+_ATPase"/>
</dbReference>
<keyword evidence="9 12" id="KW-1133">Transmembrane helix</keyword>
<keyword evidence="10 12" id="KW-0472">Membrane</keyword>
<dbReference type="GO" id="GO:0015421">
    <property type="term" value="F:ABC-type oligopeptide transporter activity"/>
    <property type="evidence" value="ECO:0007669"/>
    <property type="project" value="TreeGrafter"/>
</dbReference>
<dbReference type="AlphaFoldDB" id="A0A4Z0H921"/>
<dbReference type="SMART" id="SM00382">
    <property type="entry name" value="AAA"/>
    <property type="match status" value="1"/>
</dbReference>
<dbReference type="PANTHER" id="PTHR43394:SF1">
    <property type="entry name" value="ATP-BINDING CASSETTE SUB-FAMILY B MEMBER 10, MITOCHONDRIAL"/>
    <property type="match status" value="1"/>
</dbReference>
<protein>
    <submittedName>
        <fullName evidence="16">NHLP family bacteriocin export ABC transporter peptidase/permease/ATPase subunit</fullName>
    </submittedName>
</protein>
<evidence type="ECO:0000256" key="4">
    <source>
        <dbReference type="ARBA" id="ARBA00022692"/>
    </source>
</evidence>
<feature type="transmembrane region" description="Helical" evidence="12">
    <location>
        <begin position="208"/>
        <end position="227"/>
    </location>
</feature>
<feature type="domain" description="ABC transmembrane type-1" evidence="14">
    <location>
        <begin position="172"/>
        <end position="452"/>
    </location>
</feature>
<dbReference type="Gene3D" id="3.90.70.10">
    <property type="entry name" value="Cysteine proteinases"/>
    <property type="match status" value="1"/>
</dbReference>